<sequence length="149" mass="16883">MLTNSTEPASEQIHNRTLNWLSNEHVWQQREEFALWDASFQLMFFFEPRPPSTWEVGGVSAVTARPSFLWITGAVTRLGHILCCVALLDDTIPFVEAKSKSRARRYIFFDAVTRGNESNSSEPYISDLRAATDSLIIGSLWSSVVVMVR</sequence>
<comment type="caution">
    <text evidence="1">The sequence shown here is derived from an EMBL/GenBank/DDBJ whole genome shotgun (WGS) entry which is preliminary data.</text>
</comment>
<dbReference type="EMBL" id="JAACJN010000044">
    <property type="protein sequence ID" value="KAF5384452.1"/>
    <property type="molecule type" value="Genomic_DNA"/>
</dbReference>
<evidence type="ECO:0000313" key="1">
    <source>
        <dbReference type="EMBL" id="KAF5384452.1"/>
    </source>
</evidence>
<name>A0A8H5HJL2_9AGAR</name>
<keyword evidence="2" id="KW-1185">Reference proteome</keyword>
<organism evidence="1 2">
    <name type="scientific">Collybiopsis confluens</name>
    <dbReference type="NCBI Taxonomy" id="2823264"/>
    <lineage>
        <taxon>Eukaryota</taxon>
        <taxon>Fungi</taxon>
        <taxon>Dikarya</taxon>
        <taxon>Basidiomycota</taxon>
        <taxon>Agaricomycotina</taxon>
        <taxon>Agaricomycetes</taxon>
        <taxon>Agaricomycetidae</taxon>
        <taxon>Agaricales</taxon>
        <taxon>Marasmiineae</taxon>
        <taxon>Omphalotaceae</taxon>
        <taxon>Collybiopsis</taxon>
    </lineage>
</organism>
<dbReference type="Proteomes" id="UP000518752">
    <property type="component" value="Unassembled WGS sequence"/>
</dbReference>
<dbReference type="AlphaFoldDB" id="A0A8H5HJL2"/>
<evidence type="ECO:0000313" key="2">
    <source>
        <dbReference type="Proteomes" id="UP000518752"/>
    </source>
</evidence>
<protein>
    <submittedName>
        <fullName evidence="1">Uncharacterized protein</fullName>
    </submittedName>
</protein>
<gene>
    <name evidence="1" type="ORF">D9757_014002</name>
</gene>
<proteinExistence type="predicted"/>
<reference evidence="1 2" key="1">
    <citation type="journal article" date="2020" name="ISME J.">
        <title>Uncovering the hidden diversity of litter-decomposition mechanisms in mushroom-forming fungi.</title>
        <authorList>
            <person name="Floudas D."/>
            <person name="Bentzer J."/>
            <person name="Ahren D."/>
            <person name="Johansson T."/>
            <person name="Persson P."/>
            <person name="Tunlid A."/>
        </authorList>
    </citation>
    <scope>NUCLEOTIDE SEQUENCE [LARGE SCALE GENOMIC DNA]</scope>
    <source>
        <strain evidence="1 2">CBS 406.79</strain>
    </source>
</reference>
<accession>A0A8H5HJL2</accession>